<evidence type="ECO:0000256" key="1">
    <source>
        <dbReference type="SAM" id="Coils"/>
    </source>
</evidence>
<organism evidence="2 3">
    <name type="scientific">Devosia enhydra</name>
    <dbReference type="NCBI Taxonomy" id="665118"/>
    <lineage>
        <taxon>Bacteria</taxon>
        <taxon>Pseudomonadati</taxon>
        <taxon>Pseudomonadota</taxon>
        <taxon>Alphaproteobacteria</taxon>
        <taxon>Hyphomicrobiales</taxon>
        <taxon>Devosiaceae</taxon>
        <taxon>Devosia</taxon>
    </lineage>
</organism>
<proteinExistence type="predicted"/>
<evidence type="ECO:0000313" key="2">
    <source>
        <dbReference type="EMBL" id="SFZ82881.1"/>
    </source>
</evidence>
<gene>
    <name evidence="2" type="ORF">SAMN02983003_1328</name>
</gene>
<dbReference type="Proteomes" id="UP000183447">
    <property type="component" value="Unassembled WGS sequence"/>
</dbReference>
<dbReference type="STRING" id="665118.SAMN02983003_1328"/>
<protein>
    <recommendedName>
        <fullName evidence="4">Cell division protein FtsL</fullName>
    </recommendedName>
</protein>
<accession>A0A1K2HVN1</accession>
<dbReference type="OrthoDB" id="7165680at2"/>
<dbReference type="AlphaFoldDB" id="A0A1K2HVN1"/>
<feature type="coiled-coil region" evidence="1">
    <location>
        <begin position="27"/>
        <end position="54"/>
    </location>
</feature>
<dbReference type="EMBL" id="FPKU01000001">
    <property type="protein sequence ID" value="SFZ82881.1"/>
    <property type="molecule type" value="Genomic_DNA"/>
</dbReference>
<sequence>MIRTLNVILVCTSIAALVGVYGLKYAVEETASTKVELERLIDKQQADLSMLKADWAYLNQPSHVAPIVVRHEAALGLKPVRPEQFGRLDNLPMRKPAPDKAALDALFEALDSGIDPIEQLIIGASQ</sequence>
<evidence type="ECO:0008006" key="4">
    <source>
        <dbReference type="Google" id="ProtNLM"/>
    </source>
</evidence>
<reference evidence="2 3" key="1">
    <citation type="submission" date="2016-11" db="EMBL/GenBank/DDBJ databases">
        <authorList>
            <person name="Jaros S."/>
            <person name="Januszkiewicz K."/>
            <person name="Wedrychowicz H."/>
        </authorList>
    </citation>
    <scope>NUCLEOTIDE SEQUENCE [LARGE SCALE GENOMIC DNA]</scope>
    <source>
        <strain evidence="2 3">ATCC 23634</strain>
    </source>
</reference>
<keyword evidence="1" id="KW-0175">Coiled coil</keyword>
<name>A0A1K2HVN1_9HYPH</name>
<evidence type="ECO:0000313" key="3">
    <source>
        <dbReference type="Proteomes" id="UP000183447"/>
    </source>
</evidence>
<dbReference type="RefSeq" id="WP_072340062.1">
    <property type="nucleotide sequence ID" value="NZ_FPKU01000001.1"/>
</dbReference>
<keyword evidence="3" id="KW-1185">Reference proteome</keyword>